<dbReference type="RefSeq" id="WP_344497243.1">
    <property type="nucleotide sequence ID" value="NZ_BAAAUD010000042.1"/>
</dbReference>
<sequence length="113" mass="12581">MSAYAVGHLHAAARHEDVFVYMERIQATLDPFAGRFLVHGTEVEVREGEWPGYLVVIGFPDIDQARGWYDSDAYREIVPLRTRHITADVVLADGVAPGYEAAHTAARMRQQAG</sequence>
<dbReference type="Gene3D" id="3.30.70.100">
    <property type="match status" value="1"/>
</dbReference>
<dbReference type="Pfam" id="PF07045">
    <property type="entry name" value="DUF1330"/>
    <property type="match status" value="1"/>
</dbReference>
<comment type="caution">
    <text evidence="2">The sequence shown here is derived from an EMBL/GenBank/DDBJ whole genome shotgun (WGS) entry which is preliminary data.</text>
</comment>
<accession>A0ABP6K0J1</accession>
<dbReference type="InterPro" id="IPR010753">
    <property type="entry name" value="DUF1330"/>
</dbReference>
<keyword evidence="3" id="KW-1185">Reference proteome</keyword>
<dbReference type="InterPro" id="IPR011008">
    <property type="entry name" value="Dimeric_a/b-barrel"/>
</dbReference>
<dbReference type="PANTHER" id="PTHR41521:SF4">
    <property type="entry name" value="BLR0684 PROTEIN"/>
    <property type="match status" value="1"/>
</dbReference>
<dbReference type="Proteomes" id="UP001500403">
    <property type="component" value="Unassembled WGS sequence"/>
</dbReference>
<dbReference type="SUPFAM" id="SSF54909">
    <property type="entry name" value="Dimeric alpha+beta barrel"/>
    <property type="match status" value="1"/>
</dbReference>
<organism evidence="2 3">
    <name type="scientific">Streptomyces enissocaesilis</name>
    <dbReference type="NCBI Taxonomy" id="332589"/>
    <lineage>
        <taxon>Bacteria</taxon>
        <taxon>Bacillati</taxon>
        <taxon>Actinomycetota</taxon>
        <taxon>Actinomycetes</taxon>
        <taxon>Kitasatosporales</taxon>
        <taxon>Streptomycetaceae</taxon>
        <taxon>Streptomyces</taxon>
        <taxon>Streptomyces rochei group</taxon>
    </lineage>
</organism>
<dbReference type="EMBL" id="BAAAUD010000042">
    <property type="protein sequence ID" value="GAA2953967.1"/>
    <property type="molecule type" value="Genomic_DNA"/>
</dbReference>
<protein>
    <submittedName>
        <fullName evidence="2">DUF1330 domain-containing protein</fullName>
    </submittedName>
</protein>
<evidence type="ECO:0000313" key="3">
    <source>
        <dbReference type="Proteomes" id="UP001500403"/>
    </source>
</evidence>
<reference evidence="3" key="1">
    <citation type="journal article" date="2019" name="Int. J. Syst. Evol. Microbiol.">
        <title>The Global Catalogue of Microorganisms (GCM) 10K type strain sequencing project: providing services to taxonomists for standard genome sequencing and annotation.</title>
        <authorList>
            <consortium name="The Broad Institute Genomics Platform"/>
            <consortium name="The Broad Institute Genome Sequencing Center for Infectious Disease"/>
            <person name="Wu L."/>
            <person name="Ma J."/>
        </authorList>
    </citation>
    <scope>NUCLEOTIDE SEQUENCE [LARGE SCALE GENOMIC DNA]</scope>
    <source>
        <strain evidence="3">JCM 9088</strain>
    </source>
</reference>
<feature type="domain" description="DUF1330" evidence="1">
    <location>
        <begin position="2"/>
        <end position="95"/>
    </location>
</feature>
<proteinExistence type="predicted"/>
<evidence type="ECO:0000259" key="1">
    <source>
        <dbReference type="Pfam" id="PF07045"/>
    </source>
</evidence>
<dbReference type="PANTHER" id="PTHR41521">
    <property type="match status" value="1"/>
</dbReference>
<evidence type="ECO:0000313" key="2">
    <source>
        <dbReference type="EMBL" id="GAA2953967.1"/>
    </source>
</evidence>
<gene>
    <name evidence="2" type="ORF">GCM10010446_43840</name>
</gene>
<name>A0ABP6K0J1_9ACTN</name>